<keyword evidence="3" id="KW-1003">Cell membrane</keyword>
<evidence type="ECO:0000313" key="10">
    <source>
        <dbReference type="EMBL" id="SDG22400.1"/>
    </source>
</evidence>
<evidence type="ECO:0000256" key="5">
    <source>
        <dbReference type="ARBA" id="ARBA00022692"/>
    </source>
</evidence>
<evidence type="ECO:0000256" key="7">
    <source>
        <dbReference type="ARBA" id="ARBA00023136"/>
    </source>
</evidence>
<evidence type="ECO:0000313" key="11">
    <source>
        <dbReference type="Proteomes" id="UP000199468"/>
    </source>
</evidence>
<dbReference type="PANTHER" id="PTHR43357">
    <property type="entry name" value="INNER MEMBRANE ABC TRANSPORTER PERMEASE PROTEIN YDCV"/>
    <property type="match status" value="1"/>
</dbReference>
<evidence type="ECO:0000259" key="9">
    <source>
        <dbReference type="PROSITE" id="PS50928"/>
    </source>
</evidence>
<feature type="transmembrane region" description="Helical" evidence="8">
    <location>
        <begin position="115"/>
        <end position="139"/>
    </location>
</feature>
<keyword evidence="11" id="KW-1185">Reference proteome</keyword>
<evidence type="ECO:0000256" key="4">
    <source>
        <dbReference type="ARBA" id="ARBA00022519"/>
    </source>
</evidence>
<gene>
    <name evidence="10" type="ORF">SAMN05421844_103244</name>
</gene>
<dbReference type="PROSITE" id="PS50928">
    <property type="entry name" value="ABC_TM1"/>
    <property type="match status" value="1"/>
</dbReference>
<comment type="caution">
    <text evidence="10">The sequence shown here is derived from an EMBL/GenBank/DDBJ whole genome shotgun (WGS) entry which is preliminary data.</text>
</comment>
<dbReference type="EMBL" id="FNBZ01000003">
    <property type="protein sequence ID" value="SDG22400.1"/>
    <property type="molecule type" value="Genomic_DNA"/>
</dbReference>
<dbReference type="RefSeq" id="WP_170843369.1">
    <property type="nucleotide sequence ID" value="NZ_FNBZ01000003.1"/>
</dbReference>
<dbReference type="InterPro" id="IPR035906">
    <property type="entry name" value="MetI-like_sf"/>
</dbReference>
<sequence length="282" mass="29941">MSDTAPSASSLGLTEKLEWLARPGATALVVSGLITVFAPLILTVYVSFFDDKVIVFPPQGYSLAWYGSSIPQFISPLLTSLKLALLAGGLSLLFGVPAGIALSRYRNRGTQGIGTLLLAPLTIPGIAIGLAIYVFAITVELRTELPLAGSMALLVLAHVLITIPWVIRICLASLTNHDRVTEEAAASLGASPPRVIWRVTLPAMRNGIVASGFFAFIISFENLEISLFLVSPGMSTLPIAILQYLEYRLDPLIAAISVLQIVGIGAILFALGNFANLGRVAR</sequence>
<keyword evidence="6 8" id="KW-1133">Transmembrane helix</keyword>
<proteinExistence type="inferred from homology"/>
<feature type="transmembrane region" description="Helical" evidence="8">
    <location>
        <begin position="25"/>
        <end position="48"/>
    </location>
</feature>
<feature type="transmembrane region" description="Helical" evidence="8">
    <location>
        <begin position="195"/>
        <end position="219"/>
    </location>
</feature>
<dbReference type="SUPFAM" id="SSF161098">
    <property type="entry name" value="MetI-like"/>
    <property type="match status" value="1"/>
</dbReference>
<keyword evidence="4" id="KW-0997">Cell inner membrane</keyword>
<protein>
    <submittedName>
        <fullName evidence="10">Spermidine/putrescine transport system permease protein</fullName>
    </submittedName>
</protein>
<dbReference type="PANTHER" id="PTHR43357:SF4">
    <property type="entry name" value="INNER MEMBRANE ABC TRANSPORTER PERMEASE PROTEIN YDCV"/>
    <property type="match status" value="1"/>
</dbReference>
<feature type="transmembrane region" description="Helical" evidence="8">
    <location>
        <begin position="151"/>
        <end position="174"/>
    </location>
</feature>
<evidence type="ECO:0000256" key="1">
    <source>
        <dbReference type="ARBA" id="ARBA00004429"/>
    </source>
</evidence>
<evidence type="ECO:0000256" key="6">
    <source>
        <dbReference type="ARBA" id="ARBA00022989"/>
    </source>
</evidence>
<name>A0ABY0NVM0_9HYPH</name>
<reference evidence="10 11" key="1">
    <citation type="submission" date="2016-10" db="EMBL/GenBank/DDBJ databases">
        <authorList>
            <person name="Varghese N."/>
            <person name="Submissions S."/>
        </authorList>
    </citation>
    <scope>NUCLEOTIDE SEQUENCE [LARGE SCALE GENOMIC DNA]</scope>
    <source>
        <strain evidence="10 11">DSM 26672</strain>
    </source>
</reference>
<dbReference type="Gene3D" id="1.10.3720.10">
    <property type="entry name" value="MetI-like"/>
    <property type="match status" value="1"/>
</dbReference>
<evidence type="ECO:0000256" key="2">
    <source>
        <dbReference type="ARBA" id="ARBA00022448"/>
    </source>
</evidence>
<dbReference type="CDD" id="cd06261">
    <property type="entry name" value="TM_PBP2"/>
    <property type="match status" value="1"/>
</dbReference>
<feature type="transmembrane region" description="Helical" evidence="8">
    <location>
        <begin position="252"/>
        <end position="275"/>
    </location>
</feature>
<keyword evidence="2 8" id="KW-0813">Transport</keyword>
<feature type="transmembrane region" description="Helical" evidence="8">
    <location>
        <begin position="83"/>
        <end position="103"/>
    </location>
</feature>
<keyword evidence="5 8" id="KW-0812">Transmembrane</keyword>
<dbReference type="Proteomes" id="UP000199468">
    <property type="component" value="Unassembled WGS sequence"/>
</dbReference>
<evidence type="ECO:0000256" key="3">
    <source>
        <dbReference type="ARBA" id="ARBA00022475"/>
    </source>
</evidence>
<keyword evidence="7 8" id="KW-0472">Membrane</keyword>
<feature type="domain" description="ABC transmembrane type-1" evidence="9">
    <location>
        <begin position="77"/>
        <end position="271"/>
    </location>
</feature>
<evidence type="ECO:0000256" key="8">
    <source>
        <dbReference type="RuleBase" id="RU363032"/>
    </source>
</evidence>
<dbReference type="InterPro" id="IPR000515">
    <property type="entry name" value="MetI-like"/>
</dbReference>
<comment type="similarity">
    <text evidence="8">Belongs to the binding-protein-dependent transport system permease family.</text>
</comment>
<comment type="subcellular location">
    <subcellularLocation>
        <location evidence="1">Cell inner membrane</location>
        <topology evidence="1">Multi-pass membrane protein</topology>
    </subcellularLocation>
    <subcellularLocation>
        <location evidence="8">Cell membrane</location>
        <topology evidence="8">Multi-pass membrane protein</topology>
    </subcellularLocation>
</comment>
<dbReference type="Pfam" id="PF00528">
    <property type="entry name" value="BPD_transp_1"/>
    <property type="match status" value="1"/>
</dbReference>
<accession>A0ABY0NVM0</accession>
<organism evidence="10 11">
    <name type="scientific">Bosea robiniae</name>
    <dbReference type="NCBI Taxonomy" id="1036780"/>
    <lineage>
        <taxon>Bacteria</taxon>
        <taxon>Pseudomonadati</taxon>
        <taxon>Pseudomonadota</taxon>
        <taxon>Alphaproteobacteria</taxon>
        <taxon>Hyphomicrobiales</taxon>
        <taxon>Boseaceae</taxon>
        <taxon>Bosea</taxon>
    </lineage>
</organism>